<dbReference type="OrthoDB" id="5398233at2759"/>
<dbReference type="InterPro" id="IPR052337">
    <property type="entry name" value="SAT4-like"/>
</dbReference>
<feature type="compositionally biased region" description="Low complexity" evidence="6">
    <location>
        <begin position="344"/>
        <end position="356"/>
    </location>
</feature>
<feature type="transmembrane region" description="Helical" evidence="7">
    <location>
        <begin position="201"/>
        <end position="219"/>
    </location>
</feature>
<feature type="transmembrane region" description="Helical" evidence="7">
    <location>
        <begin position="104"/>
        <end position="123"/>
    </location>
</feature>
<evidence type="ECO:0000259" key="8">
    <source>
        <dbReference type="Pfam" id="PF20684"/>
    </source>
</evidence>
<evidence type="ECO:0000313" key="10">
    <source>
        <dbReference type="Proteomes" id="UP001141434"/>
    </source>
</evidence>
<comment type="caution">
    <text evidence="9">The sequence shown here is derived from an EMBL/GenBank/DDBJ whole genome shotgun (WGS) entry which is preliminary data.</text>
</comment>
<dbReference type="Proteomes" id="UP001141434">
    <property type="component" value="Unassembled WGS sequence"/>
</dbReference>
<feature type="transmembrane region" description="Helical" evidence="7">
    <location>
        <begin position="31"/>
        <end position="49"/>
    </location>
</feature>
<dbReference type="InterPro" id="IPR049326">
    <property type="entry name" value="Rhodopsin_dom_fungi"/>
</dbReference>
<dbReference type="GO" id="GO:0016020">
    <property type="term" value="C:membrane"/>
    <property type="evidence" value="ECO:0007669"/>
    <property type="project" value="UniProtKB-SubCell"/>
</dbReference>
<accession>A0A9W9K3H9</accession>
<feature type="compositionally biased region" description="Basic and acidic residues" evidence="6">
    <location>
        <begin position="398"/>
        <end position="414"/>
    </location>
</feature>
<feature type="region of interest" description="Disordered" evidence="6">
    <location>
        <begin position="344"/>
        <end position="488"/>
    </location>
</feature>
<keyword evidence="4 7" id="KW-0472">Membrane</keyword>
<evidence type="ECO:0000256" key="7">
    <source>
        <dbReference type="SAM" id="Phobius"/>
    </source>
</evidence>
<protein>
    <recommendedName>
        <fullName evidence="8">Rhodopsin domain-containing protein</fullName>
    </recommendedName>
</protein>
<dbReference type="GeneID" id="81395992"/>
<feature type="compositionally biased region" description="Polar residues" evidence="6">
    <location>
        <begin position="370"/>
        <end position="383"/>
    </location>
</feature>
<proteinExistence type="inferred from homology"/>
<feature type="domain" description="Rhodopsin" evidence="8">
    <location>
        <begin position="45"/>
        <end position="251"/>
    </location>
</feature>
<keyword evidence="3 7" id="KW-1133">Transmembrane helix</keyword>
<dbReference type="RefSeq" id="XP_056509623.1">
    <property type="nucleotide sequence ID" value="XM_056656823.1"/>
</dbReference>
<organism evidence="9 10">
    <name type="scientific">Penicillium alfredii</name>
    <dbReference type="NCBI Taxonomy" id="1506179"/>
    <lineage>
        <taxon>Eukaryota</taxon>
        <taxon>Fungi</taxon>
        <taxon>Dikarya</taxon>
        <taxon>Ascomycota</taxon>
        <taxon>Pezizomycotina</taxon>
        <taxon>Eurotiomycetes</taxon>
        <taxon>Eurotiomycetidae</taxon>
        <taxon>Eurotiales</taxon>
        <taxon>Aspergillaceae</taxon>
        <taxon>Penicillium</taxon>
    </lineage>
</organism>
<feature type="transmembrane region" description="Helical" evidence="7">
    <location>
        <begin position="61"/>
        <end position="84"/>
    </location>
</feature>
<keyword evidence="2 7" id="KW-0812">Transmembrane</keyword>
<feature type="transmembrane region" description="Helical" evidence="7">
    <location>
        <begin position="143"/>
        <end position="167"/>
    </location>
</feature>
<comment type="similarity">
    <text evidence="5">Belongs to the SAT4 family.</text>
</comment>
<sequence>MHPVSLAVRDIYPESPPDFQTRDQINPTLMMSWWATVFSLVIIIVRLFGRYVRIERFFPEDMIMMVSVVPLTIRMVLVHFVLVWGTNNTKTEMLTADEVAKRELGSKLVLAARIFYAIFIWTAKLTVCEFLKRVTGMVWRRSVAVFLWFIHFFLVSTLVAVVIATLAECQPFNHYWQVIPDPGPACRAAHGNLITMGTCDVITDLLLIAFPVPIVLTAQMPVKRKLALVALFCLSLVLVAITCYRVPSVIEHHGAQPYRSLLASLEILAATAVSNIVVIGSFVRDRGVKKLKYKPDHGRASVSDSLENGHVRRTTVMKHQWGSDSDLAADLGIRLDPKLYPSASLSSKGSLISRPAPAAPAPSDPMASAQTGSLDSSWNFQSPSDDHTSGTDSFDLIVRPHEYIQTDQSPRENHLTSASAHSTSRQLSFFDVGGLLNQNEPDSHCHPDTAISPDLSSATDLESQRPTRSSRAFLEDLGVVAPRSGPSS</sequence>
<dbReference type="EMBL" id="JAPMSZ010000009">
    <property type="protein sequence ID" value="KAJ5091425.1"/>
    <property type="molecule type" value="Genomic_DNA"/>
</dbReference>
<dbReference type="Pfam" id="PF20684">
    <property type="entry name" value="Fung_rhodopsin"/>
    <property type="match status" value="1"/>
</dbReference>
<evidence type="ECO:0000256" key="4">
    <source>
        <dbReference type="ARBA" id="ARBA00023136"/>
    </source>
</evidence>
<feature type="compositionally biased region" description="Polar residues" evidence="6">
    <location>
        <begin position="454"/>
        <end position="470"/>
    </location>
</feature>
<evidence type="ECO:0000256" key="5">
    <source>
        <dbReference type="ARBA" id="ARBA00038359"/>
    </source>
</evidence>
<comment type="subcellular location">
    <subcellularLocation>
        <location evidence="1">Membrane</location>
        <topology evidence="1">Multi-pass membrane protein</topology>
    </subcellularLocation>
</comment>
<evidence type="ECO:0000256" key="1">
    <source>
        <dbReference type="ARBA" id="ARBA00004141"/>
    </source>
</evidence>
<gene>
    <name evidence="9" type="ORF">NUU61_006295</name>
</gene>
<dbReference type="AlphaFoldDB" id="A0A9W9K3H9"/>
<evidence type="ECO:0000256" key="2">
    <source>
        <dbReference type="ARBA" id="ARBA00022692"/>
    </source>
</evidence>
<dbReference type="PANTHER" id="PTHR33048:SF19">
    <property type="entry name" value="MEMBRANE PROTEIN PTH11-LIKE, PUTATIVE (AFU_ORTHOLOGUE AFUA_1G14080)-RELATED"/>
    <property type="match status" value="1"/>
</dbReference>
<evidence type="ECO:0000313" key="9">
    <source>
        <dbReference type="EMBL" id="KAJ5091425.1"/>
    </source>
</evidence>
<evidence type="ECO:0000256" key="3">
    <source>
        <dbReference type="ARBA" id="ARBA00022989"/>
    </source>
</evidence>
<reference evidence="9" key="1">
    <citation type="submission" date="2022-11" db="EMBL/GenBank/DDBJ databases">
        <authorList>
            <person name="Petersen C."/>
        </authorList>
    </citation>
    <scope>NUCLEOTIDE SEQUENCE</scope>
    <source>
        <strain evidence="9">IBT 34128</strain>
    </source>
</reference>
<feature type="compositionally biased region" description="Polar residues" evidence="6">
    <location>
        <begin position="415"/>
        <end position="427"/>
    </location>
</feature>
<name>A0A9W9K3H9_9EURO</name>
<keyword evidence="10" id="KW-1185">Reference proteome</keyword>
<dbReference type="PANTHER" id="PTHR33048">
    <property type="entry name" value="PTH11-LIKE INTEGRAL MEMBRANE PROTEIN (AFU_ORTHOLOGUE AFUA_5G11245)"/>
    <property type="match status" value="1"/>
</dbReference>
<feature type="transmembrane region" description="Helical" evidence="7">
    <location>
        <begin position="226"/>
        <end position="247"/>
    </location>
</feature>
<reference evidence="9" key="2">
    <citation type="journal article" date="2023" name="IMA Fungus">
        <title>Comparative genomic study of the Penicillium genus elucidates a diverse pangenome and 15 lateral gene transfer events.</title>
        <authorList>
            <person name="Petersen C."/>
            <person name="Sorensen T."/>
            <person name="Nielsen M.R."/>
            <person name="Sondergaard T.E."/>
            <person name="Sorensen J.L."/>
            <person name="Fitzpatrick D.A."/>
            <person name="Frisvad J.C."/>
            <person name="Nielsen K.L."/>
        </authorList>
    </citation>
    <scope>NUCLEOTIDE SEQUENCE</scope>
    <source>
        <strain evidence="9">IBT 34128</strain>
    </source>
</reference>
<evidence type="ECO:0000256" key="6">
    <source>
        <dbReference type="SAM" id="MobiDB-lite"/>
    </source>
</evidence>
<feature type="transmembrane region" description="Helical" evidence="7">
    <location>
        <begin position="267"/>
        <end position="284"/>
    </location>
</feature>